<dbReference type="GO" id="GO:0042597">
    <property type="term" value="C:periplasmic space"/>
    <property type="evidence" value="ECO:0007669"/>
    <property type="project" value="UniProtKB-SubCell"/>
</dbReference>
<evidence type="ECO:0000256" key="1">
    <source>
        <dbReference type="ARBA" id="ARBA00004418"/>
    </source>
</evidence>
<proteinExistence type="inferred from homology"/>
<protein>
    <submittedName>
        <fullName evidence="3">ABC transporter substrate-binding protein</fullName>
    </submittedName>
</protein>
<dbReference type="InterPro" id="IPR006059">
    <property type="entry name" value="SBP"/>
</dbReference>
<dbReference type="PANTHER" id="PTHR43649:SF12">
    <property type="entry name" value="DIACETYLCHITOBIOSE BINDING PROTEIN DASA"/>
    <property type="match status" value="1"/>
</dbReference>
<dbReference type="PANTHER" id="PTHR43649">
    <property type="entry name" value="ARABINOSE-BINDING PROTEIN-RELATED"/>
    <property type="match status" value="1"/>
</dbReference>
<dbReference type="Gene3D" id="3.40.190.10">
    <property type="entry name" value="Periplasmic binding protein-like II"/>
    <property type="match status" value="2"/>
</dbReference>
<comment type="subcellular location">
    <subcellularLocation>
        <location evidence="1">Periplasm</location>
    </subcellularLocation>
</comment>
<comment type="similarity">
    <text evidence="2">Belongs to the bacterial solute-binding protein 1 family.</text>
</comment>
<accession>A0A7I9VQU8</accession>
<evidence type="ECO:0000256" key="2">
    <source>
        <dbReference type="ARBA" id="ARBA00008520"/>
    </source>
</evidence>
<organism evidence="3 4">
    <name type="scientific">Anaeromyxobacter diazotrophicus</name>
    <dbReference type="NCBI Taxonomy" id="2590199"/>
    <lineage>
        <taxon>Bacteria</taxon>
        <taxon>Pseudomonadati</taxon>
        <taxon>Myxococcota</taxon>
        <taxon>Myxococcia</taxon>
        <taxon>Myxococcales</taxon>
        <taxon>Cystobacterineae</taxon>
        <taxon>Anaeromyxobacteraceae</taxon>
        <taxon>Anaeromyxobacter</taxon>
    </lineage>
</organism>
<dbReference type="Pfam" id="PF13416">
    <property type="entry name" value="SBP_bac_8"/>
    <property type="match status" value="1"/>
</dbReference>
<dbReference type="InterPro" id="IPR050490">
    <property type="entry name" value="Bact_solute-bd_prot1"/>
</dbReference>
<dbReference type="AlphaFoldDB" id="A0A7I9VQU8"/>
<gene>
    <name evidence="3" type="ORF">AMYX_35330</name>
</gene>
<keyword evidence="4" id="KW-1185">Reference proteome</keyword>
<reference evidence="4" key="1">
    <citation type="journal article" date="2020" name="Appl. Environ. Microbiol.">
        <title>Diazotrophic Anaeromyxobacter Isolates from Soils.</title>
        <authorList>
            <person name="Masuda Y."/>
            <person name="Yamanaka H."/>
            <person name="Xu Z.X."/>
            <person name="Shiratori Y."/>
            <person name="Aono T."/>
            <person name="Amachi S."/>
            <person name="Senoo K."/>
            <person name="Itoh H."/>
        </authorList>
    </citation>
    <scope>NUCLEOTIDE SEQUENCE [LARGE SCALE GENOMIC DNA]</scope>
    <source>
        <strain evidence="4">R267</strain>
    </source>
</reference>
<comment type="caution">
    <text evidence="3">The sequence shown here is derived from an EMBL/GenBank/DDBJ whole genome shotgun (WGS) entry which is preliminary data.</text>
</comment>
<dbReference type="SUPFAM" id="SSF53850">
    <property type="entry name" value="Periplasmic binding protein-like II"/>
    <property type="match status" value="1"/>
</dbReference>
<sequence length="505" mass="55525">MNDDGRARLAVAEAAREVERGRMGRRQFLTLCARAGFAFGAASPFACRSRTGTAPDAGAVRATAGAGSALEPGAQRQFLTEVGRSFAGTTLRVVTEDTPPSVATREIMKEEFEQLTGIHVVWEQLPLYRALATISADTARRAGTHDVFYLDQGWLGRFVDDTLDHRALLARTDLAYPDYRFDDILPTLVDGVATYRGRLMGIPYDIPIFIMMYRRDVLGELGLPVPTTMAGYLETVRAVHRARAPRVYGTTAQWTPEMIALECNMTAWLWGHGGSILGRDGRPAIADERAEAAMAYMLELGRYMPPGVTSWGWDEEAASFAEGGAGLYISWSEQFSKLDDPRWSKIVGLAEAAPCPRELALRPAADCSFGETPGVSHQGGSCLAVSRYSRHPEAAWIFLQWATSRDVTARACVLGGGGSPIRRSNYEDPRVREKAVVGVGTTRHFEVTRDAIERRMGTEPHFPGWATLSFDYSIELGKMVTRQQSIRATLARLARLTERAVAEAR</sequence>
<dbReference type="RefSeq" id="WP_176067692.1">
    <property type="nucleotide sequence ID" value="NZ_BJTG01000009.1"/>
</dbReference>
<evidence type="ECO:0000313" key="3">
    <source>
        <dbReference type="EMBL" id="GEJ58792.1"/>
    </source>
</evidence>
<dbReference type="InterPro" id="IPR006311">
    <property type="entry name" value="TAT_signal"/>
</dbReference>
<dbReference type="Proteomes" id="UP000503640">
    <property type="component" value="Unassembled WGS sequence"/>
</dbReference>
<name>A0A7I9VQU8_9BACT</name>
<dbReference type="EMBL" id="BJTG01000009">
    <property type="protein sequence ID" value="GEJ58792.1"/>
    <property type="molecule type" value="Genomic_DNA"/>
</dbReference>
<dbReference type="PROSITE" id="PS51318">
    <property type="entry name" value="TAT"/>
    <property type="match status" value="1"/>
</dbReference>
<evidence type="ECO:0000313" key="4">
    <source>
        <dbReference type="Proteomes" id="UP000503640"/>
    </source>
</evidence>